<gene>
    <name evidence="45" type="ORF">MEDL_62644</name>
</gene>
<evidence type="ECO:0000256" key="11">
    <source>
        <dbReference type="ARBA" id="ARBA00011738"/>
    </source>
</evidence>
<evidence type="ECO:0000256" key="29">
    <source>
        <dbReference type="ARBA" id="ARBA00024363"/>
    </source>
</evidence>
<dbReference type="GO" id="GO:0005886">
    <property type="term" value="C:plasma membrane"/>
    <property type="evidence" value="ECO:0007669"/>
    <property type="project" value="UniProtKB-SubCell"/>
</dbReference>
<evidence type="ECO:0000256" key="41">
    <source>
        <dbReference type="SAM" id="MobiDB-lite"/>
    </source>
</evidence>
<evidence type="ECO:0000256" key="7">
    <source>
        <dbReference type="ARBA" id="ARBA00004550"/>
    </source>
</evidence>
<keyword evidence="17" id="KW-0967">Endosome</keyword>
<dbReference type="GO" id="GO:0015439">
    <property type="term" value="F:ABC-type heme transporter activity"/>
    <property type="evidence" value="ECO:0007669"/>
    <property type="project" value="UniProtKB-EC"/>
</dbReference>
<evidence type="ECO:0000256" key="42">
    <source>
        <dbReference type="SAM" id="Phobius"/>
    </source>
</evidence>
<evidence type="ECO:0000256" key="26">
    <source>
        <dbReference type="ARBA" id="ARBA00023157"/>
    </source>
</evidence>
<evidence type="ECO:0000256" key="33">
    <source>
        <dbReference type="ARBA" id="ARBA00047649"/>
    </source>
</evidence>
<dbReference type="GO" id="GO:0005765">
    <property type="term" value="C:lysosomal membrane"/>
    <property type="evidence" value="ECO:0007669"/>
    <property type="project" value="UniProtKB-SubCell"/>
</dbReference>
<evidence type="ECO:0000313" key="45">
    <source>
        <dbReference type="EMBL" id="CAG2251028.1"/>
    </source>
</evidence>
<dbReference type="FunFam" id="3.40.50.300:FF:000186">
    <property type="entry name" value="ATP-binding cassette sub-family B member 7, mitochondrial"/>
    <property type="match status" value="1"/>
</dbReference>
<name>A0A8S3V123_MYTED</name>
<evidence type="ECO:0000256" key="17">
    <source>
        <dbReference type="ARBA" id="ARBA00022753"/>
    </source>
</evidence>
<sequence length="841" mass="96002">MMKYCGDQLNITDIWIDDGINQCFLDTVTSSLLFAFLLIFGCVQCSMFRKYSTPIDTNTRKGTLGFIFQVLFTLVLATEPVIHAVLQDTAIYPQKVYGYQILTMIALFLAWSGSIRLLFLERNKALPTIPTRGHGLVLLMLWTLALIKEHLPLISWWSNRYWWNIKGDSNKIEFGLWVVRYVCTIFVFIIGLKAPGLPRSVHQLLVNDEDEVRGNQGQESTWSNVFKKLKIMIPYVWPKGSLWRQSLVILCLVSLGIGRAVNVFVPIYSKYIVNSLTVVVQSSEDAVIKTGPEFRWDYILIYCGLKFLCGSATSGFLTNMRSFFWIPVQQYTTRRISVKLFSHLHNLSLRWHLSRKTGEVLRVMDRGTTSMNSLLSYVLFNILPTIIDITIAVVYFVTAFNYIFGLLVFLCMAMYLGLTISITEWRTKYRREMNLMDNQRNTKAVDSLLNFETVKYYGASEFETNRYDDAILKYQKAEWKSMATLNVLNTLQNLVITMSTVAGCLLCAWAVVHSLSNLHLTVGDYVLFGTYLMQLYGPLNWLGTYYRMIQQSFVDMENMFDLLDEGQEVKDIKDAMDIVLKNGEIQFKNVDFYYDPSKQILKSINFTVPAGQTYALVGHSGSGKSTIIRLLFRFYDVTGGQIIIDDQDISKVKQESLRQQIGVVPQDTVLFNDDIRYNIRYSKFTATDEEVDNAADVADIHQRILTFPKKYETVVGERGLKLSGGEKQRVAIARTILKSPAIVLMDEATSALDTKTERNIQSALERVCENRSTIIVAHRLSTIIHAHRILVLQEGEIVEQGSHEELLSANGLYSEMWSEQQTKKEDVDNSSLNGTAENKDS</sequence>
<evidence type="ECO:0000256" key="22">
    <source>
        <dbReference type="ARBA" id="ARBA00022989"/>
    </source>
</evidence>
<feature type="transmembrane region" description="Helical" evidence="42">
    <location>
        <begin position="494"/>
        <end position="513"/>
    </location>
</feature>
<comment type="caution">
    <text evidence="45">The sequence shown here is derived from an EMBL/GenBank/DDBJ whole genome shotgun (WGS) entry which is preliminary data.</text>
</comment>
<dbReference type="SMR" id="A0A8S3V123"/>
<dbReference type="OrthoDB" id="6500128at2759"/>
<dbReference type="AlphaFoldDB" id="A0A8S3V123"/>
<evidence type="ECO:0000313" key="46">
    <source>
        <dbReference type="Proteomes" id="UP000683360"/>
    </source>
</evidence>
<feature type="domain" description="ABC transmembrane type-1" evidence="44">
    <location>
        <begin position="249"/>
        <end position="551"/>
    </location>
</feature>
<evidence type="ECO:0000256" key="37">
    <source>
        <dbReference type="ARBA" id="ARBA00048455"/>
    </source>
</evidence>
<evidence type="ECO:0000259" key="43">
    <source>
        <dbReference type="PROSITE" id="PS50893"/>
    </source>
</evidence>
<dbReference type="InterPro" id="IPR017871">
    <property type="entry name" value="ABC_transporter-like_CS"/>
</dbReference>
<dbReference type="GO" id="GO:0031901">
    <property type="term" value="C:early endosome membrane"/>
    <property type="evidence" value="ECO:0007669"/>
    <property type="project" value="UniProtKB-SubCell"/>
</dbReference>
<organism evidence="45 46">
    <name type="scientific">Mytilus edulis</name>
    <name type="common">Blue mussel</name>
    <dbReference type="NCBI Taxonomy" id="6550"/>
    <lineage>
        <taxon>Eukaryota</taxon>
        <taxon>Metazoa</taxon>
        <taxon>Spiralia</taxon>
        <taxon>Lophotrochozoa</taxon>
        <taxon>Mollusca</taxon>
        <taxon>Bivalvia</taxon>
        <taxon>Autobranchia</taxon>
        <taxon>Pteriomorphia</taxon>
        <taxon>Mytilida</taxon>
        <taxon>Mytiloidea</taxon>
        <taxon>Mytilidae</taxon>
        <taxon>Mytilinae</taxon>
        <taxon>Mytilus</taxon>
    </lineage>
</organism>
<dbReference type="PANTHER" id="PTHR24221:SF654">
    <property type="entry name" value="ATP-BINDING CASSETTE SUB-FAMILY B MEMBER 6"/>
    <property type="match status" value="1"/>
</dbReference>
<dbReference type="InterPro" id="IPR003439">
    <property type="entry name" value="ABC_transporter-like_ATP-bd"/>
</dbReference>
<evidence type="ECO:0000256" key="27">
    <source>
        <dbReference type="ARBA" id="ARBA00023228"/>
    </source>
</evidence>
<keyword evidence="23" id="KW-0333">Golgi apparatus</keyword>
<evidence type="ECO:0000256" key="20">
    <source>
        <dbReference type="ARBA" id="ARBA00022840"/>
    </source>
</evidence>
<feature type="transmembrane region" description="Helical" evidence="42">
    <location>
        <begin position="402"/>
        <end position="423"/>
    </location>
</feature>
<feature type="transmembrane region" description="Helical" evidence="42">
    <location>
        <begin position="135"/>
        <end position="154"/>
    </location>
</feature>
<dbReference type="InterPro" id="IPR003593">
    <property type="entry name" value="AAA+_ATPase"/>
</dbReference>
<feature type="transmembrane region" description="Helical" evidence="42">
    <location>
        <begin position="174"/>
        <end position="192"/>
    </location>
</feature>
<comment type="catalytic activity">
    <reaction evidence="39">
        <text>coproporphyrin III(in) + ATP + H2O = coproporphyrin III(out) + ADP + phosphate + H(+)</text>
        <dbReference type="Rhea" id="RHEA:66664"/>
        <dbReference type="ChEBI" id="CHEBI:15377"/>
        <dbReference type="ChEBI" id="CHEBI:15378"/>
        <dbReference type="ChEBI" id="CHEBI:30616"/>
        <dbReference type="ChEBI" id="CHEBI:43474"/>
        <dbReference type="ChEBI" id="CHEBI:131725"/>
        <dbReference type="ChEBI" id="CHEBI:456216"/>
    </reaction>
    <physiologicalReaction direction="left-to-right" evidence="39">
        <dbReference type="Rhea" id="RHEA:66665"/>
    </physiologicalReaction>
</comment>
<evidence type="ECO:0000256" key="19">
    <source>
        <dbReference type="ARBA" id="ARBA00022824"/>
    </source>
</evidence>
<feature type="compositionally biased region" description="Polar residues" evidence="41">
    <location>
        <begin position="829"/>
        <end position="841"/>
    </location>
</feature>
<evidence type="ECO:0000256" key="31">
    <source>
        <dbReference type="ARBA" id="ARBA00024439"/>
    </source>
</evidence>
<evidence type="ECO:0000256" key="4">
    <source>
        <dbReference type="ARBA" id="ARBA00004374"/>
    </source>
</evidence>
<dbReference type="Gene3D" id="1.20.1560.10">
    <property type="entry name" value="ABC transporter type 1, transmembrane domain"/>
    <property type="match status" value="1"/>
</dbReference>
<dbReference type="Gene3D" id="3.40.50.300">
    <property type="entry name" value="P-loop containing nucleotide triphosphate hydrolases"/>
    <property type="match status" value="1"/>
</dbReference>
<dbReference type="InterPro" id="IPR027417">
    <property type="entry name" value="P-loop_NTPase"/>
</dbReference>
<dbReference type="PANTHER" id="PTHR24221">
    <property type="entry name" value="ATP-BINDING CASSETTE SUB-FAMILY B"/>
    <property type="match status" value="1"/>
</dbReference>
<dbReference type="CDD" id="cd03253">
    <property type="entry name" value="ABCC_ATM1_transporter"/>
    <property type="match status" value="1"/>
</dbReference>
<comment type="similarity">
    <text evidence="29">Belongs to the ABC transporter superfamily. ABCB family. Heavy Metal importer (TC 3.A.1.210) subfamily.</text>
</comment>
<evidence type="ECO:0000256" key="36">
    <source>
        <dbReference type="ARBA" id="ARBA00048309"/>
    </source>
</evidence>
<evidence type="ECO:0000256" key="8">
    <source>
        <dbReference type="ARBA" id="ARBA00004651"/>
    </source>
</evidence>
<dbReference type="PROSITE" id="PS50893">
    <property type="entry name" value="ABC_TRANSPORTER_2"/>
    <property type="match status" value="1"/>
</dbReference>
<dbReference type="GO" id="GO:0000139">
    <property type="term" value="C:Golgi membrane"/>
    <property type="evidence" value="ECO:0007669"/>
    <property type="project" value="UniProtKB-SubCell"/>
</dbReference>
<evidence type="ECO:0000256" key="5">
    <source>
        <dbReference type="ARBA" id="ARBA00004414"/>
    </source>
</evidence>
<evidence type="ECO:0000256" key="23">
    <source>
        <dbReference type="ARBA" id="ARBA00023034"/>
    </source>
</evidence>
<keyword evidence="12" id="KW-0813">Transport</keyword>
<dbReference type="GO" id="GO:0005741">
    <property type="term" value="C:mitochondrial outer membrane"/>
    <property type="evidence" value="ECO:0007669"/>
    <property type="project" value="UniProtKB-SubCell"/>
</dbReference>
<protein>
    <recommendedName>
        <fullName evidence="31">ATP-binding cassette sub-family B member 6</fullName>
        <ecNumber evidence="30">7.6.2.5</ecNumber>
    </recommendedName>
    <alternativeName>
        <fullName evidence="32">ABC-type heme transporter ABCB6</fullName>
    </alternativeName>
</protein>
<keyword evidence="25 42" id="KW-0472">Membrane</keyword>
<keyword evidence="18" id="KW-1000">Mitochondrion outer membrane</keyword>
<comment type="catalytic activity">
    <reaction evidence="35">
        <text>uroporphyrin I(in) + ATP + H2O = uroporphyrin I(out) + ADP + phosphate + H(+)</text>
        <dbReference type="Rhea" id="RHEA:66772"/>
        <dbReference type="ChEBI" id="CHEBI:15377"/>
        <dbReference type="ChEBI" id="CHEBI:15378"/>
        <dbReference type="ChEBI" id="CHEBI:30616"/>
        <dbReference type="ChEBI" id="CHEBI:43474"/>
        <dbReference type="ChEBI" id="CHEBI:167480"/>
        <dbReference type="ChEBI" id="CHEBI:456216"/>
    </reaction>
    <physiologicalReaction direction="left-to-right" evidence="35">
        <dbReference type="Rhea" id="RHEA:66773"/>
    </physiologicalReaction>
</comment>
<proteinExistence type="inferred from homology"/>
<evidence type="ECO:0000256" key="10">
    <source>
        <dbReference type="ARBA" id="ARBA00004656"/>
    </source>
</evidence>
<dbReference type="InterPro" id="IPR039421">
    <property type="entry name" value="Type_1_exporter"/>
</dbReference>
<dbReference type="PROSITE" id="PS50929">
    <property type="entry name" value="ABC_TM1F"/>
    <property type="match status" value="1"/>
</dbReference>
<evidence type="ECO:0000256" key="38">
    <source>
        <dbReference type="ARBA" id="ARBA00048510"/>
    </source>
</evidence>
<dbReference type="PROSITE" id="PS00211">
    <property type="entry name" value="ABC_TRANSPORTER_1"/>
    <property type="match status" value="1"/>
</dbReference>
<keyword evidence="14" id="KW-0964">Secreted</keyword>
<keyword evidence="22 42" id="KW-1133">Transmembrane helix</keyword>
<evidence type="ECO:0000256" key="32">
    <source>
        <dbReference type="ARBA" id="ARBA00031413"/>
    </source>
</evidence>
<comment type="catalytic activity">
    <reaction evidence="36">
        <text>protoporphyrin IX(in) + ATP + H2O = protoporphyrin IX(out) + ADP + phosphate + H(+)</text>
        <dbReference type="Rhea" id="RHEA:61336"/>
        <dbReference type="ChEBI" id="CHEBI:15377"/>
        <dbReference type="ChEBI" id="CHEBI:15378"/>
        <dbReference type="ChEBI" id="CHEBI:30616"/>
        <dbReference type="ChEBI" id="CHEBI:43474"/>
        <dbReference type="ChEBI" id="CHEBI:57306"/>
        <dbReference type="ChEBI" id="CHEBI:456216"/>
    </reaction>
    <physiologicalReaction direction="left-to-right" evidence="36">
        <dbReference type="Rhea" id="RHEA:61337"/>
    </physiologicalReaction>
</comment>
<feature type="transmembrane region" description="Helical" evidence="42">
    <location>
        <begin position="525"/>
        <end position="546"/>
    </location>
</feature>
<comment type="subcellular location">
    <subcellularLocation>
        <location evidence="8">Cell membrane</location>
        <topology evidence="8">Multi-pass membrane protein</topology>
    </subcellularLocation>
    <subcellularLocation>
        <location evidence="1">Early endosome membrane</location>
    </subcellularLocation>
    <subcellularLocation>
        <location evidence="6">Endoplasmic reticulum membrane</location>
        <topology evidence="6">Multi-pass membrane protein</topology>
    </subcellularLocation>
    <subcellularLocation>
        <location evidence="3">Endosome membrane</location>
        <topology evidence="3">Multi-pass membrane protein</topology>
    </subcellularLocation>
    <subcellularLocation>
        <location evidence="2">Endosome</location>
        <location evidence="2">Multivesicular body membrane</location>
    </subcellularLocation>
    <subcellularLocation>
        <location evidence="9">Golgi apparatus membrane</location>
        <topology evidence="9">Multi-pass membrane protein</topology>
    </subcellularLocation>
    <subcellularLocation>
        <location evidence="5">Late endosome membrane</location>
    </subcellularLocation>
    <subcellularLocation>
        <location evidence="10">Lysosome membrane</location>
    </subcellularLocation>
    <subcellularLocation>
        <location evidence="28">Melanosome membrane</location>
    </subcellularLocation>
    <subcellularLocation>
        <location evidence="4">Mitochondrion outer membrane</location>
        <topology evidence="4">Multi-pass membrane protein</topology>
    </subcellularLocation>
    <subcellularLocation>
        <location evidence="7">Secreted</location>
        <location evidence="7">Extracellular exosome</location>
    </subcellularLocation>
</comment>
<dbReference type="SUPFAM" id="SSF52540">
    <property type="entry name" value="P-loop containing nucleoside triphosphate hydrolases"/>
    <property type="match status" value="1"/>
</dbReference>
<reference evidence="45" key="1">
    <citation type="submission" date="2021-03" db="EMBL/GenBank/DDBJ databases">
        <authorList>
            <person name="Bekaert M."/>
        </authorList>
    </citation>
    <scope>NUCLEOTIDE SEQUENCE</scope>
</reference>
<keyword evidence="15 42" id="KW-0812">Transmembrane</keyword>
<evidence type="ECO:0000256" key="16">
    <source>
        <dbReference type="ARBA" id="ARBA00022741"/>
    </source>
</evidence>
<dbReference type="GO" id="GO:0016887">
    <property type="term" value="F:ATP hydrolysis activity"/>
    <property type="evidence" value="ECO:0007669"/>
    <property type="project" value="InterPro"/>
</dbReference>
<feature type="region of interest" description="Disordered" evidence="41">
    <location>
        <begin position="818"/>
        <end position="841"/>
    </location>
</feature>
<evidence type="ECO:0000256" key="3">
    <source>
        <dbReference type="ARBA" id="ARBA00004337"/>
    </source>
</evidence>
<dbReference type="EMBL" id="CAJPWZ010003073">
    <property type="protein sequence ID" value="CAG2251028.1"/>
    <property type="molecule type" value="Genomic_DNA"/>
</dbReference>
<evidence type="ECO:0000256" key="1">
    <source>
        <dbReference type="ARBA" id="ARBA00004146"/>
    </source>
</evidence>
<keyword evidence="26" id="KW-1015">Disulfide bond</keyword>
<dbReference type="Pfam" id="PF00005">
    <property type="entry name" value="ABC_tran"/>
    <property type="match status" value="1"/>
</dbReference>
<keyword evidence="13" id="KW-1003">Cell membrane</keyword>
<comment type="catalytic activity">
    <reaction evidence="38">
        <text>uroporphyrin III(in) + ATP + H2O = uroporphyrin III(out) + ADP + phosphate + H(+)</text>
        <dbReference type="Rhea" id="RHEA:66776"/>
        <dbReference type="ChEBI" id="CHEBI:15377"/>
        <dbReference type="ChEBI" id="CHEBI:15378"/>
        <dbReference type="ChEBI" id="CHEBI:30616"/>
        <dbReference type="ChEBI" id="CHEBI:43474"/>
        <dbReference type="ChEBI" id="CHEBI:167479"/>
        <dbReference type="ChEBI" id="CHEBI:456216"/>
    </reaction>
    <physiologicalReaction direction="left-to-right" evidence="38">
        <dbReference type="Rhea" id="RHEA:66777"/>
    </physiologicalReaction>
</comment>
<evidence type="ECO:0000256" key="13">
    <source>
        <dbReference type="ARBA" id="ARBA00022475"/>
    </source>
</evidence>
<dbReference type="EC" id="7.6.2.5" evidence="30"/>
<feature type="transmembrane region" description="Helical" evidence="42">
    <location>
        <begin position="374"/>
        <end position="396"/>
    </location>
</feature>
<evidence type="ECO:0000256" key="18">
    <source>
        <dbReference type="ARBA" id="ARBA00022787"/>
    </source>
</evidence>
<dbReference type="SUPFAM" id="SSF90123">
    <property type="entry name" value="ABC transporter transmembrane region"/>
    <property type="match status" value="1"/>
</dbReference>
<evidence type="ECO:0000256" key="35">
    <source>
        <dbReference type="ARBA" id="ARBA00047789"/>
    </source>
</evidence>
<comment type="catalytic activity">
    <reaction evidence="37">
        <text>pheophorbide a(in) + ATP + H2O = pheophorbide a(out) + ADP + phosphate + H(+)</text>
        <dbReference type="Rhea" id="RHEA:61360"/>
        <dbReference type="ChEBI" id="CHEBI:15377"/>
        <dbReference type="ChEBI" id="CHEBI:15378"/>
        <dbReference type="ChEBI" id="CHEBI:30616"/>
        <dbReference type="ChEBI" id="CHEBI:43474"/>
        <dbReference type="ChEBI" id="CHEBI:58687"/>
        <dbReference type="ChEBI" id="CHEBI:456216"/>
    </reaction>
    <physiologicalReaction direction="left-to-right" evidence="37">
        <dbReference type="Rhea" id="RHEA:61361"/>
    </physiologicalReaction>
</comment>
<dbReference type="GO" id="GO:0020037">
    <property type="term" value="F:heme binding"/>
    <property type="evidence" value="ECO:0007669"/>
    <property type="project" value="TreeGrafter"/>
</dbReference>
<evidence type="ECO:0000256" key="15">
    <source>
        <dbReference type="ARBA" id="ARBA00022692"/>
    </source>
</evidence>
<keyword evidence="46" id="KW-1185">Reference proteome</keyword>
<evidence type="ECO:0000256" key="25">
    <source>
        <dbReference type="ARBA" id="ARBA00023136"/>
    </source>
</evidence>
<feature type="transmembrane region" description="Helical" evidence="42">
    <location>
        <begin position="299"/>
        <end position="317"/>
    </location>
</feature>
<evidence type="ECO:0000256" key="9">
    <source>
        <dbReference type="ARBA" id="ARBA00004653"/>
    </source>
</evidence>
<dbReference type="GO" id="GO:0005524">
    <property type="term" value="F:ATP binding"/>
    <property type="evidence" value="ECO:0007669"/>
    <property type="project" value="UniProtKB-KW"/>
</dbReference>
<evidence type="ECO:0000256" key="6">
    <source>
        <dbReference type="ARBA" id="ARBA00004477"/>
    </source>
</evidence>
<evidence type="ECO:0000256" key="12">
    <source>
        <dbReference type="ARBA" id="ARBA00022448"/>
    </source>
</evidence>
<dbReference type="InterPro" id="IPR036640">
    <property type="entry name" value="ABC1_TM_sf"/>
</dbReference>
<feature type="transmembrane region" description="Helical" evidence="42">
    <location>
        <begin position="97"/>
        <end position="119"/>
    </location>
</feature>
<feature type="transmembrane region" description="Helical" evidence="42">
    <location>
        <begin position="32"/>
        <end position="51"/>
    </location>
</feature>
<dbReference type="GO" id="GO:0032585">
    <property type="term" value="C:multivesicular body membrane"/>
    <property type="evidence" value="ECO:0007669"/>
    <property type="project" value="UniProtKB-SubCell"/>
</dbReference>
<dbReference type="Pfam" id="PF00664">
    <property type="entry name" value="ABC_membrane"/>
    <property type="match status" value="1"/>
</dbReference>
<dbReference type="Proteomes" id="UP000683360">
    <property type="component" value="Unassembled WGS sequence"/>
</dbReference>
<evidence type="ECO:0000256" key="40">
    <source>
        <dbReference type="ARBA" id="ARBA00049398"/>
    </source>
</evidence>
<evidence type="ECO:0000256" key="24">
    <source>
        <dbReference type="ARBA" id="ARBA00023128"/>
    </source>
</evidence>
<keyword evidence="27" id="KW-0458">Lysosome</keyword>
<dbReference type="SMART" id="SM00382">
    <property type="entry name" value="AAA"/>
    <property type="match status" value="1"/>
</dbReference>
<evidence type="ECO:0000256" key="14">
    <source>
        <dbReference type="ARBA" id="ARBA00022525"/>
    </source>
</evidence>
<comment type="subunit">
    <text evidence="11">Homodimer.</text>
</comment>
<dbReference type="CDD" id="cd18581">
    <property type="entry name" value="ABC_6TM_ABCB6"/>
    <property type="match status" value="1"/>
</dbReference>
<evidence type="ECO:0000256" key="28">
    <source>
        <dbReference type="ARBA" id="ARBA00024320"/>
    </source>
</evidence>
<keyword evidence="16" id="KW-0547">Nucleotide-binding</keyword>
<dbReference type="GO" id="GO:0005789">
    <property type="term" value="C:endoplasmic reticulum membrane"/>
    <property type="evidence" value="ECO:0007669"/>
    <property type="project" value="UniProtKB-SubCell"/>
</dbReference>
<dbReference type="InterPro" id="IPR011527">
    <property type="entry name" value="ABC1_TM_dom"/>
</dbReference>
<evidence type="ECO:0000256" key="34">
    <source>
        <dbReference type="ARBA" id="ARBA00047753"/>
    </source>
</evidence>
<accession>A0A8S3V123</accession>
<dbReference type="Pfam" id="PF16185">
    <property type="entry name" value="MTABC_N"/>
    <property type="match status" value="1"/>
</dbReference>
<keyword evidence="19" id="KW-0256">Endoplasmic reticulum</keyword>
<comment type="catalytic activity">
    <reaction evidence="33">
        <text>heme b(in) + ATP + H2O = heme b(out) + ADP + phosphate + H(+)</text>
        <dbReference type="Rhea" id="RHEA:19261"/>
        <dbReference type="ChEBI" id="CHEBI:15377"/>
        <dbReference type="ChEBI" id="CHEBI:15378"/>
        <dbReference type="ChEBI" id="CHEBI:30616"/>
        <dbReference type="ChEBI" id="CHEBI:43474"/>
        <dbReference type="ChEBI" id="CHEBI:60344"/>
        <dbReference type="ChEBI" id="CHEBI:456216"/>
        <dbReference type="EC" id="7.6.2.5"/>
    </reaction>
    <physiologicalReaction direction="left-to-right" evidence="33">
        <dbReference type="Rhea" id="RHEA:19262"/>
    </physiologicalReaction>
</comment>
<feature type="domain" description="ABC transporter" evidence="43">
    <location>
        <begin position="585"/>
        <end position="819"/>
    </location>
</feature>
<evidence type="ECO:0000259" key="44">
    <source>
        <dbReference type="PROSITE" id="PS50929"/>
    </source>
</evidence>
<feature type="transmembrane region" description="Helical" evidence="42">
    <location>
        <begin position="63"/>
        <end position="85"/>
    </location>
</feature>
<keyword evidence="21" id="KW-1278">Translocase</keyword>
<evidence type="ECO:0000256" key="39">
    <source>
        <dbReference type="ARBA" id="ARBA00048636"/>
    </source>
</evidence>
<keyword evidence="20" id="KW-0067">ATP-binding</keyword>
<evidence type="ECO:0000256" key="2">
    <source>
        <dbReference type="ARBA" id="ARBA00004333"/>
    </source>
</evidence>
<evidence type="ECO:0000256" key="30">
    <source>
        <dbReference type="ARBA" id="ARBA00024385"/>
    </source>
</evidence>
<keyword evidence="24" id="KW-0496">Mitochondrion</keyword>
<feature type="transmembrane region" description="Helical" evidence="42">
    <location>
        <begin position="247"/>
        <end position="268"/>
    </location>
</feature>
<dbReference type="GO" id="GO:0005576">
    <property type="term" value="C:extracellular region"/>
    <property type="evidence" value="ECO:0007669"/>
    <property type="project" value="UniProtKB-SubCell"/>
</dbReference>
<dbReference type="InterPro" id="IPR032410">
    <property type="entry name" value="ABCB6_N"/>
</dbReference>
<comment type="catalytic activity">
    <reaction evidence="40">
        <text>coproporphyrin I(in) + ATP + H2O = coproporphyrin I(out) + ADP + phosphate + H(+)</text>
        <dbReference type="Rhea" id="RHEA:66768"/>
        <dbReference type="ChEBI" id="CHEBI:15377"/>
        <dbReference type="ChEBI" id="CHEBI:15378"/>
        <dbReference type="ChEBI" id="CHEBI:30616"/>
        <dbReference type="ChEBI" id="CHEBI:43474"/>
        <dbReference type="ChEBI" id="CHEBI:167478"/>
        <dbReference type="ChEBI" id="CHEBI:456216"/>
    </reaction>
    <physiologicalReaction direction="left-to-right" evidence="40">
        <dbReference type="Rhea" id="RHEA:66769"/>
    </physiologicalReaction>
</comment>
<comment type="catalytic activity">
    <reaction evidence="34">
        <text>coproporphyrinogen III(in) + ATP + H2O = coproporphyrinogen III(out) + ADP + phosphate + H(+)</text>
        <dbReference type="Rhea" id="RHEA:66680"/>
        <dbReference type="ChEBI" id="CHEBI:15377"/>
        <dbReference type="ChEBI" id="CHEBI:15378"/>
        <dbReference type="ChEBI" id="CHEBI:30616"/>
        <dbReference type="ChEBI" id="CHEBI:43474"/>
        <dbReference type="ChEBI" id="CHEBI:57309"/>
        <dbReference type="ChEBI" id="CHEBI:456216"/>
    </reaction>
    <physiologicalReaction direction="left-to-right" evidence="34">
        <dbReference type="Rhea" id="RHEA:66681"/>
    </physiologicalReaction>
</comment>
<evidence type="ECO:0000256" key="21">
    <source>
        <dbReference type="ARBA" id="ARBA00022967"/>
    </source>
</evidence>